<organism evidence="1 2">
    <name type="scientific">Persephonella marina (strain DSM 14350 / EX-H1)</name>
    <dbReference type="NCBI Taxonomy" id="123214"/>
    <lineage>
        <taxon>Bacteria</taxon>
        <taxon>Pseudomonadati</taxon>
        <taxon>Aquificota</taxon>
        <taxon>Aquificia</taxon>
        <taxon>Aquificales</taxon>
        <taxon>Hydrogenothermaceae</taxon>
        <taxon>Persephonella</taxon>
    </lineage>
</organism>
<evidence type="ECO:0000313" key="2">
    <source>
        <dbReference type="Proteomes" id="UP000001366"/>
    </source>
</evidence>
<dbReference type="RefSeq" id="WP_012676117.1">
    <property type="nucleotide sequence ID" value="NC_012440.1"/>
</dbReference>
<proteinExistence type="predicted"/>
<dbReference type="AlphaFoldDB" id="C0QRH4"/>
<dbReference type="KEGG" id="pmx:PERMA_1502"/>
<sequence length="43" mass="4842">MEILSIEPSPKVGYIKDKLLKAQIEGKIRTKQQAVEFIKELAG</sequence>
<protein>
    <submittedName>
        <fullName evidence="1">Poly A polymerase</fullName>
    </submittedName>
</protein>
<name>C0QRH4_PERMH</name>
<evidence type="ECO:0000313" key="1">
    <source>
        <dbReference type="EMBL" id="ACO03878.1"/>
    </source>
</evidence>
<dbReference type="PaxDb" id="123214-PERMA_1502"/>
<dbReference type="EMBL" id="CP001230">
    <property type="protein sequence ID" value="ACO03878.1"/>
    <property type="molecule type" value="Genomic_DNA"/>
</dbReference>
<accession>C0QRH4</accession>
<dbReference type="Proteomes" id="UP000001366">
    <property type="component" value="Chromosome"/>
</dbReference>
<dbReference type="HOGENOM" id="CLU_3237391_0_0_0"/>
<dbReference type="STRING" id="123214.PERMA_1502"/>
<dbReference type="SUPFAM" id="SSF81891">
    <property type="entry name" value="Poly A polymerase C-terminal region-like"/>
    <property type="match status" value="1"/>
</dbReference>
<gene>
    <name evidence="1" type="ordered locus">PERMA_1502</name>
</gene>
<keyword evidence="2" id="KW-1185">Reference proteome</keyword>
<reference evidence="1 2" key="1">
    <citation type="journal article" date="2009" name="J. Bacteriol.">
        <title>Complete and draft genome sequences of six members of the Aquificales.</title>
        <authorList>
            <person name="Reysenbach A.L."/>
            <person name="Hamamura N."/>
            <person name="Podar M."/>
            <person name="Griffiths E."/>
            <person name="Ferreira S."/>
            <person name="Hochstein R."/>
            <person name="Heidelberg J."/>
            <person name="Johnson J."/>
            <person name="Mead D."/>
            <person name="Pohorille A."/>
            <person name="Sarmiento M."/>
            <person name="Schweighofer K."/>
            <person name="Seshadri R."/>
            <person name="Voytek M.A."/>
        </authorList>
    </citation>
    <scope>NUCLEOTIDE SEQUENCE [LARGE SCALE GENOMIC DNA]</scope>
    <source>
        <strain evidence="2">DSM 14350 / EX-H1</strain>
    </source>
</reference>